<evidence type="ECO:0000313" key="1">
    <source>
        <dbReference type="EMBL" id="SFU85960.1"/>
    </source>
</evidence>
<dbReference type="OrthoDB" id="851514at2"/>
<evidence type="ECO:0008006" key="3">
    <source>
        <dbReference type="Google" id="ProtNLM"/>
    </source>
</evidence>
<organism evidence="1 2">
    <name type="scientific">Pontibacter akesuensis</name>
    <dbReference type="NCBI Taxonomy" id="388950"/>
    <lineage>
        <taxon>Bacteria</taxon>
        <taxon>Pseudomonadati</taxon>
        <taxon>Bacteroidota</taxon>
        <taxon>Cytophagia</taxon>
        <taxon>Cytophagales</taxon>
        <taxon>Hymenobacteraceae</taxon>
        <taxon>Pontibacter</taxon>
    </lineage>
</organism>
<reference evidence="2" key="1">
    <citation type="submission" date="2016-10" db="EMBL/GenBank/DDBJ databases">
        <authorList>
            <person name="Varghese N."/>
        </authorList>
    </citation>
    <scope>NUCLEOTIDE SEQUENCE [LARGE SCALE GENOMIC DNA]</scope>
    <source>
        <strain evidence="2">DSM 18820</strain>
    </source>
</reference>
<sequence>MMRNLLLFVTALFILSCSDSNSNLEEKLTTAITEGEVGPEGYKIIQMTELTDFEWDRMYYFQASEDKKEISAAIGFKWDGTTVPELSRRLLFVKDQEVVSFVDFNYNDFPLFVYGCEDDKWVYPNSRSQFASFKYCDGDREIYTFIPVKCIDNIKELMAYDCPAEGAVAAK</sequence>
<evidence type="ECO:0000313" key="2">
    <source>
        <dbReference type="Proteomes" id="UP000182491"/>
    </source>
</evidence>
<dbReference type="AlphaFoldDB" id="A0A1I7JLC7"/>
<proteinExistence type="predicted"/>
<name>A0A1I7JLC7_9BACT</name>
<protein>
    <recommendedName>
        <fullName evidence="3">Lipoprotein</fullName>
    </recommendedName>
</protein>
<dbReference type="PROSITE" id="PS51257">
    <property type="entry name" value="PROKAR_LIPOPROTEIN"/>
    <property type="match status" value="1"/>
</dbReference>
<dbReference type="Proteomes" id="UP000182491">
    <property type="component" value="Unassembled WGS sequence"/>
</dbReference>
<gene>
    <name evidence="1" type="ORF">SAMN04487941_2996</name>
</gene>
<dbReference type="RefSeq" id="WP_139237179.1">
    <property type="nucleotide sequence ID" value="NZ_BMXC01000003.1"/>
</dbReference>
<accession>A0A1I7JLC7</accession>
<dbReference type="EMBL" id="FPCA01000003">
    <property type="protein sequence ID" value="SFU85960.1"/>
    <property type="molecule type" value="Genomic_DNA"/>
</dbReference>
<keyword evidence="2" id="KW-1185">Reference proteome</keyword>